<evidence type="ECO:0000313" key="2">
    <source>
        <dbReference type="EMBL" id="MBN7771278.1"/>
    </source>
</evidence>
<dbReference type="EMBL" id="JAFKDB010000019">
    <property type="protein sequence ID" value="MBN7771278.1"/>
    <property type="molecule type" value="Genomic_DNA"/>
</dbReference>
<dbReference type="NCBIfam" id="TIGR03590">
    <property type="entry name" value="PseG"/>
    <property type="match status" value="1"/>
</dbReference>
<dbReference type="Proteomes" id="UP000664344">
    <property type="component" value="Unassembled WGS sequence"/>
</dbReference>
<name>A0ABS3BHI0_9GAMM</name>
<dbReference type="Gene3D" id="3.40.50.11190">
    <property type="match status" value="1"/>
</dbReference>
<accession>A0ABS3BHI0</accession>
<organism evidence="2 3">
    <name type="scientific">Marinobacter daepoensis</name>
    <dbReference type="NCBI Taxonomy" id="262077"/>
    <lineage>
        <taxon>Bacteria</taxon>
        <taxon>Pseudomonadati</taxon>
        <taxon>Pseudomonadota</taxon>
        <taxon>Gammaproteobacteria</taxon>
        <taxon>Pseudomonadales</taxon>
        <taxon>Marinobacteraceae</taxon>
        <taxon>Marinobacter</taxon>
    </lineage>
</organism>
<dbReference type="EC" id="3.6.1.57" evidence="2"/>
<dbReference type="PANTHER" id="PTHR21015">
    <property type="entry name" value="UDP-N-ACETYLGLUCOSAMINE--N-ACETYLMURAMYL-(PENTAPEPTIDE) PYROPHOSPHORYL-UNDECAPRENOL N-ACETYLGLUCOSAMINE TRANSFERASE 1"/>
    <property type="match status" value="1"/>
</dbReference>
<reference evidence="2 3" key="1">
    <citation type="submission" date="2021-02" db="EMBL/GenBank/DDBJ databases">
        <title>PHA producing bacteria isolated from coastal sediment in Guangdong, Shenzhen.</title>
        <authorList>
            <person name="Zheng W."/>
            <person name="Yu S."/>
            <person name="Huang Y."/>
        </authorList>
    </citation>
    <scope>NUCLEOTIDE SEQUENCE [LARGE SCALE GENOMIC DNA]</scope>
    <source>
        <strain evidence="2 3">TN21-5</strain>
    </source>
</reference>
<sequence length="384" mass="41668">MRQAPSETTFLPTVAIRVDSGQKIGAGHVRRCLSLAVFLEKNGFNPVFICRDIHGAITHMVEQAGFGLVLLPDDERFAFSVFTSAFSAADFEHMVQDAEQSADAFARQYPGAKIAWVVSDHMLIRQPWQARFAVKTGCMVLAIDGQANAPHYADVLLDPQISENPAKKWAGLLPDTCAFYSGPSCLPLSQAFESARERVSIRSGPVKTVLVCFGGTDIQDLVYRAVKTLLAQVDQPGSSIVAIDIAVPSDLPSLDKLEELVAGDSRCRTHVGVNDLSPLMLSADLAIGGGGIMLWERCLLGLPAIVVPLAENQEKPIKRLEAKGAVISVGAPDEDYECRIVEALRNISRNSDTLGAMSRSALEVMSDWPQTDDWLNVMKGCKDE</sequence>
<keyword evidence="2" id="KW-0378">Hydrolase</keyword>
<dbReference type="Pfam" id="PF04101">
    <property type="entry name" value="Glyco_tran_28_C"/>
    <property type="match status" value="1"/>
</dbReference>
<evidence type="ECO:0000259" key="1">
    <source>
        <dbReference type="Pfam" id="PF04101"/>
    </source>
</evidence>
<evidence type="ECO:0000313" key="3">
    <source>
        <dbReference type="Proteomes" id="UP000664344"/>
    </source>
</evidence>
<protein>
    <submittedName>
        <fullName evidence="2">UDP-2,4-diacetamido-2,4, 6-trideoxy-beta-L-altropyranose hydrolase</fullName>
        <ecNumber evidence="2">3.6.1.57</ecNumber>
    </submittedName>
</protein>
<comment type="caution">
    <text evidence="2">The sequence shown here is derived from an EMBL/GenBank/DDBJ whole genome shotgun (WGS) entry which is preliminary data.</text>
</comment>
<keyword evidence="3" id="KW-1185">Reference proteome</keyword>
<dbReference type="RefSeq" id="WP_206558089.1">
    <property type="nucleotide sequence ID" value="NZ_JAFKDB010000019.1"/>
</dbReference>
<dbReference type="SUPFAM" id="SSF53756">
    <property type="entry name" value="UDP-Glycosyltransferase/glycogen phosphorylase"/>
    <property type="match status" value="1"/>
</dbReference>
<dbReference type="Gene3D" id="3.40.50.2000">
    <property type="entry name" value="Glycogen Phosphorylase B"/>
    <property type="match status" value="1"/>
</dbReference>
<dbReference type="PANTHER" id="PTHR21015:SF22">
    <property type="entry name" value="GLYCOSYLTRANSFERASE"/>
    <property type="match status" value="1"/>
</dbReference>
<dbReference type="InterPro" id="IPR020023">
    <property type="entry name" value="PseG"/>
</dbReference>
<dbReference type="InterPro" id="IPR007235">
    <property type="entry name" value="Glyco_trans_28_C"/>
</dbReference>
<proteinExistence type="predicted"/>
<dbReference type="GO" id="GO:0016787">
    <property type="term" value="F:hydrolase activity"/>
    <property type="evidence" value="ECO:0007669"/>
    <property type="project" value="UniProtKB-KW"/>
</dbReference>
<gene>
    <name evidence="2" type="primary">pseG</name>
    <name evidence="2" type="ORF">JYP53_15335</name>
</gene>
<feature type="domain" description="Glycosyl transferase family 28 C-terminal" evidence="1">
    <location>
        <begin position="275"/>
        <end position="361"/>
    </location>
</feature>